<evidence type="ECO:0000256" key="3">
    <source>
        <dbReference type="ARBA" id="ARBA00022692"/>
    </source>
</evidence>
<keyword evidence="5 6" id="KW-0472">Membrane</keyword>
<feature type="transmembrane region" description="Helical" evidence="6">
    <location>
        <begin position="734"/>
        <end position="755"/>
    </location>
</feature>
<evidence type="ECO:0000313" key="9">
    <source>
        <dbReference type="Proteomes" id="UP000319852"/>
    </source>
</evidence>
<organism evidence="8 9">
    <name type="scientific">Adhaeretor mobilis</name>
    <dbReference type="NCBI Taxonomy" id="1930276"/>
    <lineage>
        <taxon>Bacteria</taxon>
        <taxon>Pseudomonadati</taxon>
        <taxon>Planctomycetota</taxon>
        <taxon>Planctomycetia</taxon>
        <taxon>Pirellulales</taxon>
        <taxon>Lacipirellulaceae</taxon>
        <taxon>Adhaeretor</taxon>
    </lineage>
</organism>
<feature type="domain" description="Membrane transport protein MMPL" evidence="7">
    <location>
        <begin position="115"/>
        <end position="395"/>
    </location>
</feature>
<feature type="transmembrane region" description="Helical" evidence="6">
    <location>
        <begin position="442"/>
        <end position="459"/>
    </location>
</feature>
<gene>
    <name evidence="8" type="ORF">HG15A2_44280</name>
</gene>
<feature type="transmembrane region" description="Helical" evidence="6">
    <location>
        <begin position="761"/>
        <end position="789"/>
    </location>
</feature>
<evidence type="ECO:0000256" key="6">
    <source>
        <dbReference type="SAM" id="Phobius"/>
    </source>
</evidence>
<evidence type="ECO:0000256" key="5">
    <source>
        <dbReference type="ARBA" id="ARBA00023136"/>
    </source>
</evidence>
<evidence type="ECO:0000313" key="8">
    <source>
        <dbReference type="EMBL" id="QDT01086.1"/>
    </source>
</evidence>
<dbReference type="AlphaFoldDB" id="A0A517N1S4"/>
<dbReference type="Proteomes" id="UP000319852">
    <property type="component" value="Chromosome"/>
</dbReference>
<name>A0A517N1S4_9BACT</name>
<evidence type="ECO:0000256" key="4">
    <source>
        <dbReference type="ARBA" id="ARBA00022989"/>
    </source>
</evidence>
<feature type="transmembrane region" description="Helical" evidence="6">
    <location>
        <begin position="80"/>
        <end position="100"/>
    </location>
</feature>
<keyword evidence="2" id="KW-1003">Cell membrane</keyword>
<comment type="subcellular location">
    <subcellularLocation>
        <location evidence="1">Cell membrane</location>
        <topology evidence="1">Multi-pass membrane protein</topology>
    </subcellularLocation>
</comment>
<dbReference type="GO" id="GO:0005886">
    <property type="term" value="C:plasma membrane"/>
    <property type="evidence" value="ECO:0007669"/>
    <property type="project" value="UniProtKB-SubCell"/>
</dbReference>
<feature type="transmembrane region" description="Helical" evidence="6">
    <location>
        <begin position="663"/>
        <end position="685"/>
    </location>
</feature>
<keyword evidence="4 6" id="KW-1133">Transmembrane helix</keyword>
<dbReference type="InterPro" id="IPR004869">
    <property type="entry name" value="MMPL_dom"/>
</dbReference>
<feature type="transmembrane region" description="Helical" evidence="6">
    <location>
        <begin position="386"/>
        <end position="408"/>
    </location>
</feature>
<protein>
    <submittedName>
        <fullName evidence="8">MMPL family protein</fullName>
    </submittedName>
</protein>
<dbReference type="PANTHER" id="PTHR33406:SF12">
    <property type="entry name" value="BLR2997 PROTEIN"/>
    <property type="match status" value="1"/>
</dbReference>
<dbReference type="Gene3D" id="1.20.1640.10">
    <property type="entry name" value="Multidrug efflux transporter AcrB transmembrane domain"/>
    <property type="match status" value="2"/>
</dbReference>
<dbReference type="KEGG" id="amob:HG15A2_44280"/>
<feature type="transmembrane region" description="Helical" evidence="6">
    <location>
        <begin position="691"/>
        <end position="713"/>
    </location>
</feature>
<evidence type="ECO:0000259" key="7">
    <source>
        <dbReference type="Pfam" id="PF03176"/>
    </source>
</evidence>
<proteinExistence type="predicted"/>
<keyword evidence="3 6" id="KW-0812">Transmembrane</keyword>
<accession>A0A517N1S4</accession>
<feature type="transmembrane region" description="Helical" evidence="6">
    <location>
        <begin position="309"/>
        <end position="333"/>
    </location>
</feature>
<reference evidence="8 9" key="1">
    <citation type="submission" date="2019-02" db="EMBL/GenBank/DDBJ databases">
        <title>Deep-cultivation of Planctomycetes and their phenomic and genomic characterization uncovers novel biology.</title>
        <authorList>
            <person name="Wiegand S."/>
            <person name="Jogler M."/>
            <person name="Boedeker C."/>
            <person name="Pinto D."/>
            <person name="Vollmers J."/>
            <person name="Rivas-Marin E."/>
            <person name="Kohn T."/>
            <person name="Peeters S.H."/>
            <person name="Heuer A."/>
            <person name="Rast P."/>
            <person name="Oberbeckmann S."/>
            <person name="Bunk B."/>
            <person name="Jeske O."/>
            <person name="Meyerdierks A."/>
            <person name="Storesund J.E."/>
            <person name="Kallscheuer N."/>
            <person name="Luecker S."/>
            <person name="Lage O.M."/>
            <person name="Pohl T."/>
            <person name="Merkel B.J."/>
            <person name="Hornburger P."/>
            <person name="Mueller R.-W."/>
            <person name="Bruemmer F."/>
            <person name="Labrenz M."/>
            <person name="Spormann A.M."/>
            <person name="Op den Camp H."/>
            <person name="Overmann J."/>
            <person name="Amann R."/>
            <person name="Jetten M.S.M."/>
            <person name="Mascher T."/>
            <person name="Medema M.H."/>
            <person name="Devos D.P."/>
            <person name="Kaster A.-K."/>
            <person name="Ovreas L."/>
            <person name="Rohde M."/>
            <person name="Galperin M.Y."/>
            <person name="Jogler C."/>
        </authorList>
    </citation>
    <scope>NUCLEOTIDE SEQUENCE [LARGE SCALE GENOMIC DNA]</scope>
    <source>
        <strain evidence="8 9">HG15A2</strain>
    </source>
</reference>
<evidence type="ECO:0000256" key="1">
    <source>
        <dbReference type="ARBA" id="ARBA00004651"/>
    </source>
</evidence>
<evidence type="ECO:0000256" key="2">
    <source>
        <dbReference type="ARBA" id="ARBA00022475"/>
    </source>
</evidence>
<keyword evidence="9" id="KW-1185">Reference proteome</keyword>
<feature type="transmembrane region" description="Helical" evidence="6">
    <location>
        <begin position="283"/>
        <end position="303"/>
    </location>
</feature>
<feature type="domain" description="Membrane transport protein MMPL" evidence="7">
    <location>
        <begin position="611"/>
        <end position="791"/>
    </location>
</feature>
<dbReference type="EMBL" id="CP036263">
    <property type="protein sequence ID" value="QDT01086.1"/>
    <property type="molecule type" value="Genomic_DNA"/>
</dbReference>
<dbReference type="SUPFAM" id="SSF82866">
    <property type="entry name" value="Multidrug efflux transporter AcrB transmembrane domain"/>
    <property type="match status" value="2"/>
</dbReference>
<dbReference type="InterPro" id="IPR050545">
    <property type="entry name" value="Mycobact_MmpL"/>
</dbReference>
<feature type="transmembrane region" description="Helical" evidence="6">
    <location>
        <begin position="354"/>
        <end position="374"/>
    </location>
</feature>
<feature type="transmembrane region" description="Helical" evidence="6">
    <location>
        <begin position="638"/>
        <end position="656"/>
    </location>
</feature>
<dbReference type="Pfam" id="PF03176">
    <property type="entry name" value="MMPL"/>
    <property type="match status" value="2"/>
</dbReference>
<dbReference type="PANTHER" id="PTHR33406">
    <property type="entry name" value="MEMBRANE PROTEIN MJ1562-RELATED"/>
    <property type="match status" value="1"/>
</dbReference>
<sequence length="793" mass="86153">MRNPLQERDLRPFTCICAVTSEFSCYKPVQTTLLIVVAVRSPVGSATQRRDDDSYNLATERVSTLRALQTFIEFTIRWRYALLAIAVALGVAGALTGRSLTLDRSIENMFAEDDPILVPYRRLQRTFGENEIVMAIYADEQLTSDSGKERIGTLVEKLRATPGVVAAVSLLDPPGAADFENLEIGARFREVFSGYTHNTELDAAGIICLIERPQHDGTPRHETLAQMRAAISEYPSGVLVGEPVLIEEAFDLLEVDGKQLNTWCTALVLMVLLVCFRNLRWVILPLAVVHLTLALTRATLVLAHLKLSMVSSMLAAIVTVVGVATIVHVIVRFRNALREGLCRRAALSKAAEQLVVPVTFACLTDAAGFASLMISEVGPVQDFGLMMAIGSLLVLPSCWLLCAGLMLLGTDNDTENEPTKPTSEWLDRVLGKVLSLAHQRRGLLAALAVALAVFAILGTQRLERETEFTKNFRPGSPLVGAYGFVETRFGGAGVWDLQFPAPQRPDKKFLLKVLELEEQLKAKAPQLSKAISLADTLDAGVGGLHRRFVGSMAVRGGLATIRARMPEFVDTITNIDPKDERPWMRILLRAPEQLGAEEKTQLIEQVEALGKKQFPEAEVTGYYVLLTKLIESVLADQWKTFGLATLAVVLMMAVAFRSLPLAVLTMIPNTLPVLVLFGAMGWLGVRVNMGAAMIAAVSVGLSVDGSIHYVLGYQRLRRQGMSSTEALASTQSTVGRAAVFATLALVAGFATLAFSDFVPTAYFGVLVSLSMLGGLVGNLAVLPLLIGLVDRQL</sequence>